<evidence type="ECO:0000313" key="2">
    <source>
        <dbReference type="EMBL" id="ETN22972.1"/>
    </source>
</evidence>
<reference evidence="3" key="1">
    <citation type="submission" date="2011-12" db="EMBL/GenBank/DDBJ databases">
        <authorList>
            <consortium name="The Broad Institute Genome Sequencing Platform"/>
            <person name="Russ C."/>
            <person name="Tyler B."/>
            <person name="Panabieres F."/>
            <person name="Shan W."/>
            <person name="Tripathy S."/>
            <person name="Grunwald N."/>
            <person name="Machado M."/>
            <person name="Young S.K."/>
            <person name="Zeng Q."/>
            <person name="Gargeya S."/>
            <person name="Fitzgerald M."/>
            <person name="Haas B."/>
            <person name="Abouelleil A."/>
            <person name="Alvarado L."/>
            <person name="Arachchi H.M."/>
            <person name="Berlin A."/>
            <person name="Chapman S.B."/>
            <person name="Gearin G."/>
            <person name="Goldberg J."/>
            <person name="Griggs A."/>
            <person name="Gujja S."/>
            <person name="Hansen M."/>
            <person name="Heiman D."/>
            <person name="Howarth C."/>
            <person name="Larimer J."/>
            <person name="Lui A."/>
            <person name="MacDonald P.J.P."/>
            <person name="McCowen C."/>
            <person name="Montmayeur A."/>
            <person name="Murphy C."/>
            <person name="Neiman D."/>
            <person name="Pearson M."/>
            <person name="Priest M."/>
            <person name="Roberts A."/>
            <person name="Saif S."/>
            <person name="Shea T."/>
            <person name="Sisk P."/>
            <person name="Stolte C."/>
            <person name="Sykes S."/>
            <person name="Wortman J."/>
            <person name="Nusbaum C."/>
            <person name="Birren B."/>
        </authorList>
    </citation>
    <scope>NUCLEOTIDE SEQUENCE [LARGE SCALE GENOMIC DNA]</scope>
    <source>
        <strain evidence="3">INRA-310</strain>
    </source>
</reference>
<gene>
    <name evidence="2" type="ORF">PPTG_02705</name>
</gene>
<dbReference type="GeneID" id="20172927"/>
<accession>W2RC57</accession>
<dbReference type="Proteomes" id="UP000018817">
    <property type="component" value="Unassembled WGS sequence"/>
</dbReference>
<feature type="compositionally biased region" description="Basic and acidic residues" evidence="1">
    <location>
        <begin position="127"/>
        <end position="136"/>
    </location>
</feature>
<proteinExistence type="predicted"/>
<evidence type="ECO:0000313" key="3">
    <source>
        <dbReference type="Proteomes" id="UP000018817"/>
    </source>
</evidence>
<name>W2RC57_PHYN3</name>
<dbReference type="EMBL" id="KI669562">
    <property type="protein sequence ID" value="ETN22972.1"/>
    <property type="molecule type" value="Genomic_DNA"/>
</dbReference>
<protein>
    <submittedName>
        <fullName evidence="2">Uncharacterized protein</fullName>
    </submittedName>
</protein>
<organism evidence="2 3">
    <name type="scientific">Phytophthora nicotianae (strain INRA-310)</name>
    <name type="common">Phytophthora parasitica</name>
    <dbReference type="NCBI Taxonomy" id="761204"/>
    <lineage>
        <taxon>Eukaryota</taxon>
        <taxon>Sar</taxon>
        <taxon>Stramenopiles</taxon>
        <taxon>Oomycota</taxon>
        <taxon>Peronosporomycetes</taxon>
        <taxon>Peronosporales</taxon>
        <taxon>Peronosporaceae</taxon>
        <taxon>Phytophthora</taxon>
    </lineage>
</organism>
<sequence length="136" mass="15811">MTQELCNSLYHFGSSEYRLLLFHQHELRQKYRDKISKLENQLDEAVHLYPQVSSLQANVEELEEHLSYISPQHLRRPAHAQQLIRSVHVLVHDGFSEATQVGKDVKMLQVDRKPRRPCAPTTRSTRMRVDAKATAP</sequence>
<feature type="region of interest" description="Disordered" evidence="1">
    <location>
        <begin position="111"/>
        <end position="136"/>
    </location>
</feature>
<evidence type="ECO:0000256" key="1">
    <source>
        <dbReference type="SAM" id="MobiDB-lite"/>
    </source>
</evidence>
<dbReference type="RefSeq" id="XP_008892188.1">
    <property type="nucleotide sequence ID" value="XM_008893940.1"/>
</dbReference>
<dbReference type="VEuPathDB" id="FungiDB:PPTG_02705"/>
<reference evidence="2 3" key="2">
    <citation type="submission" date="2013-11" db="EMBL/GenBank/DDBJ databases">
        <title>The Genome Sequence of Phytophthora parasitica INRA-310.</title>
        <authorList>
            <consortium name="The Broad Institute Genomics Platform"/>
            <person name="Russ C."/>
            <person name="Tyler B."/>
            <person name="Panabieres F."/>
            <person name="Shan W."/>
            <person name="Tripathy S."/>
            <person name="Grunwald N."/>
            <person name="Machado M."/>
            <person name="Johnson C.S."/>
            <person name="Arredondo F."/>
            <person name="Hong C."/>
            <person name="Coffey M."/>
            <person name="Young S.K."/>
            <person name="Zeng Q."/>
            <person name="Gargeya S."/>
            <person name="Fitzgerald M."/>
            <person name="Abouelleil A."/>
            <person name="Alvarado L."/>
            <person name="Chapman S.B."/>
            <person name="Gainer-Dewar J."/>
            <person name="Goldberg J."/>
            <person name="Griggs A."/>
            <person name="Gujja S."/>
            <person name="Hansen M."/>
            <person name="Howarth C."/>
            <person name="Imamovic A."/>
            <person name="Ireland A."/>
            <person name="Larimer J."/>
            <person name="McCowan C."/>
            <person name="Murphy C."/>
            <person name="Pearson M."/>
            <person name="Poon T.W."/>
            <person name="Priest M."/>
            <person name="Roberts A."/>
            <person name="Saif S."/>
            <person name="Shea T."/>
            <person name="Sykes S."/>
            <person name="Wortman J."/>
            <person name="Nusbaum C."/>
            <person name="Birren B."/>
        </authorList>
    </citation>
    <scope>NUCLEOTIDE SEQUENCE [LARGE SCALE GENOMIC DNA]</scope>
    <source>
        <strain evidence="2 3">INRA-310</strain>
    </source>
</reference>
<dbReference type="AlphaFoldDB" id="W2RC57"/>